<dbReference type="Gene3D" id="3.40.630.30">
    <property type="match status" value="1"/>
</dbReference>
<reference evidence="4 5" key="1">
    <citation type="journal article" date="2012" name="J. Bacteriol.">
        <title>Genome Sequence of Idiomarina xiamenensis Type Strain 10-D-4.</title>
        <authorList>
            <person name="Lai Q."/>
            <person name="Wang L."/>
            <person name="Wang W."/>
            <person name="Shao Z."/>
        </authorList>
    </citation>
    <scope>NUCLEOTIDE SEQUENCE [LARGE SCALE GENOMIC DNA]</scope>
    <source>
        <strain evidence="4 5">10-D-4</strain>
    </source>
</reference>
<name>K2JZI9_9GAMM</name>
<keyword evidence="1 4" id="KW-0808">Transferase</keyword>
<dbReference type="EMBL" id="AMRG01000014">
    <property type="protein sequence ID" value="EKE80873.1"/>
    <property type="molecule type" value="Genomic_DNA"/>
</dbReference>
<keyword evidence="2" id="KW-0012">Acyltransferase</keyword>
<organism evidence="4 5">
    <name type="scientific">Idiomarina xiamenensis 10-D-4</name>
    <dbReference type="NCBI Taxonomy" id="740709"/>
    <lineage>
        <taxon>Bacteria</taxon>
        <taxon>Pseudomonadati</taxon>
        <taxon>Pseudomonadota</taxon>
        <taxon>Gammaproteobacteria</taxon>
        <taxon>Alteromonadales</taxon>
        <taxon>Idiomarinaceae</taxon>
        <taxon>Idiomarina</taxon>
    </lineage>
</organism>
<comment type="caution">
    <text evidence="4">The sequence shown here is derived from an EMBL/GenBank/DDBJ whole genome shotgun (WGS) entry which is preliminary data.</text>
</comment>
<dbReference type="eggNOG" id="COG2153">
    <property type="taxonomic scope" value="Bacteria"/>
</dbReference>
<keyword evidence="5" id="KW-1185">Reference proteome</keyword>
<dbReference type="PANTHER" id="PTHR43877">
    <property type="entry name" value="AMINOALKYLPHOSPHONATE N-ACETYLTRANSFERASE-RELATED-RELATED"/>
    <property type="match status" value="1"/>
</dbReference>
<evidence type="ECO:0000256" key="1">
    <source>
        <dbReference type="ARBA" id="ARBA00022679"/>
    </source>
</evidence>
<dbReference type="PROSITE" id="PS51186">
    <property type="entry name" value="GNAT"/>
    <property type="match status" value="1"/>
</dbReference>
<dbReference type="Proteomes" id="UP000014115">
    <property type="component" value="Unassembled WGS sequence"/>
</dbReference>
<dbReference type="STRING" id="740709.A10D4_10814"/>
<dbReference type="PATRIC" id="fig|740709.3.peg.2183"/>
<proteinExistence type="predicted"/>
<evidence type="ECO:0000256" key="2">
    <source>
        <dbReference type="ARBA" id="ARBA00023315"/>
    </source>
</evidence>
<dbReference type="InterPro" id="IPR050832">
    <property type="entry name" value="Bact_Acetyltransf"/>
</dbReference>
<dbReference type="GO" id="GO:0016747">
    <property type="term" value="F:acyltransferase activity, transferring groups other than amino-acyl groups"/>
    <property type="evidence" value="ECO:0007669"/>
    <property type="project" value="InterPro"/>
</dbReference>
<accession>K2JZI9</accession>
<dbReference type="OrthoDB" id="9796171at2"/>
<evidence type="ECO:0000313" key="4">
    <source>
        <dbReference type="EMBL" id="EKE80873.1"/>
    </source>
</evidence>
<dbReference type="CDD" id="cd04301">
    <property type="entry name" value="NAT_SF"/>
    <property type="match status" value="1"/>
</dbReference>
<dbReference type="RefSeq" id="WP_008489502.1">
    <property type="nucleotide sequence ID" value="NZ_AMRG01000014.1"/>
</dbReference>
<evidence type="ECO:0000259" key="3">
    <source>
        <dbReference type="PROSITE" id="PS51186"/>
    </source>
</evidence>
<dbReference type="Pfam" id="PF13673">
    <property type="entry name" value="Acetyltransf_10"/>
    <property type="match status" value="1"/>
</dbReference>
<dbReference type="AlphaFoldDB" id="K2JZI9"/>
<dbReference type="InterPro" id="IPR016181">
    <property type="entry name" value="Acyl_CoA_acyltransferase"/>
</dbReference>
<dbReference type="InterPro" id="IPR000182">
    <property type="entry name" value="GNAT_dom"/>
</dbReference>
<protein>
    <submittedName>
        <fullName evidence="4">Acetyltransferase</fullName>
    </submittedName>
</protein>
<dbReference type="SUPFAM" id="SSF55729">
    <property type="entry name" value="Acyl-CoA N-acyltransferases (Nat)"/>
    <property type="match status" value="1"/>
</dbReference>
<evidence type="ECO:0000313" key="5">
    <source>
        <dbReference type="Proteomes" id="UP000014115"/>
    </source>
</evidence>
<feature type="domain" description="N-acetyltransferase" evidence="3">
    <location>
        <begin position="6"/>
        <end position="149"/>
    </location>
</feature>
<gene>
    <name evidence="4" type="ORF">A10D4_10814</name>
</gene>
<sequence>MIWEIKSFSELDTDTLYAILQLRVAVFVVEQNCPYQEADGADRDALHLYARNEHGDICAYARLFLASAQQPQQRIGRVICAPQARGSGLGRELMRRAIDWLAAQQAGQAIIIGAQVYLHDFYRSLGFVDVSAEYLEDGIPHIDMQLPADGAA</sequence>